<keyword evidence="2" id="KW-1185">Reference proteome</keyword>
<sequence>MSAGEEALWPYYALDFPGLSKADAERILEWVKKQGPALDSLISGRGLTPGSIVEPEHFYTRHIDAWSVRLHLRAIQIALASGELSEDEATGLRSASEDFTEWLEQAVDDPDDEDGADRSPVV</sequence>
<comment type="caution">
    <text evidence="1">The sequence shown here is derived from an EMBL/GenBank/DDBJ whole genome shotgun (WGS) entry which is preliminary data.</text>
</comment>
<dbReference type="Proteomes" id="UP000322499">
    <property type="component" value="Unassembled WGS sequence"/>
</dbReference>
<gene>
    <name evidence="1" type="ORF">BD833_101311</name>
</gene>
<proteinExistence type="predicted"/>
<organism evidence="1 2">
    <name type="scientific">Blastococcus xanthinilyticus</name>
    <dbReference type="NCBI Taxonomy" id="1564164"/>
    <lineage>
        <taxon>Bacteria</taxon>
        <taxon>Bacillati</taxon>
        <taxon>Actinomycetota</taxon>
        <taxon>Actinomycetes</taxon>
        <taxon>Geodermatophilales</taxon>
        <taxon>Geodermatophilaceae</taxon>
        <taxon>Blastococcus</taxon>
    </lineage>
</organism>
<reference evidence="1 2" key="1">
    <citation type="submission" date="2019-07" db="EMBL/GenBank/DDBJ databases">
        <title>Genomic Encyclopedia of Archaeal and Bacterial Type Strains, Phase II (KMG-II): from individual species to whole genera.</title>
        <authorList>
            <person name="Goeker M."/>
        </authorList>
    </citation>
    <scope>NUCLEOTIDE SEQUENCE [LARGE SCALE GENOMIC DNA]</scope>
    <source>
        <strain evidence="1 2">DSM 46842</strain>
    </source>
</reference>
<accession>A0A5S5D3I7</accession>
<name>A0A5S5D3I7_9ACTN</name>
<evidence type="ECO:0000313" key="2">
    <source>
        <dbReference type="Proteomes" id="UP000322499"/>
    </source>
</evidence>
<protein>
    <submittedName>
        <fullName evidence="1">Uncharacterized protein</fullName>
    </submittedName>
</protein>
<dbReference type="RefSeq" id="WP_166531352.1">
    <property type="nucleotide sequence ID" value="NZ_VNHW01000001.1"/>
</dbReference>
<evidence type="ECO:0000313" key="1">
    <source>
        <dbReference type="EMBL" id="TYP90593.1"/>
    </source>
</evidence>
<dbReference type="EMBL" id="VNHW01000001">
    <property type="protein sequence ID" value="TYP90593.1"/>
    <property type="molecule type" value="Genomic_DNA"/>
</dbReference>
<dbReference type="AlphaFoldDB" id="A0A5S5D3I7"/>